<reference evidence="2 3" key="1">
    <citation type="submission" date="2024-03" db="EMBL/GenBank/DDBJ databases">
        <title>Draft genome sequence of Pseudonocardia tropica JCM 19149.</title>
        <authorList>
            <person name="Butdee W."/>
            <person name="Duangmal K."/>
        </authorList>
    </citation>
    <scope>NUCLEOTIDE SEQUENCE [LARGE SCALE GENOMIC DNA]</scope>
    <source>
        <strain evidence="2 3">JCM 19149</strain>
    </source>
</reference>
<evidence type="ECO:0000313" key="3">
    <source>
        <dbReference type="Proteomes" id="UP001464923"/>
    </source>
</evidence>
<protein>
    <submittedName>
        <fullName evidence="2">Helix-turn-helix transcriptional regulator</fullName>
    </submittedName>
</protein>
<dbReference type="InterPro" id="IPR001387">
    <property type="entry name" value="Cro/C1-type_HTH"/>
</dbReference>
<gene>
    <name evidence="2" type="ORF">WHI96_23225</name>
</gene>
<name>A0ABV1K0J8_9PSEU</name>
<dbReference type="Proteomes" id="UP001464923">
    <property type="component" value="Unassembled WGS sequence"/>
</dbReference>
<dbReference type="CDD" id="cd00093">
    <property type="entry name" value="HTH_XRE"/>
    <property type="match status" value="1"/>
</dbReference>
<feature type="region of interest" description="Disordered" evidence="1">
    <location>
        <begin position="114"/>
        <end position="180"/>
    </location>
</feature>
<proteinExistence type="predicted"/>
<evidence type="ECO:0000313" key="2">
    <source>
        <dbReference type="EMBL" id="MEQ3541732.1"/>
    </source>
</evidence>
<dbReference type="RefSeq" id="WP_345650032.1">
    <property type="nucleotide sequence ID" value="NZ_BAABLY010000064.1"/>
</dbReference>
<keyword evidence="3" id="KW-1185">Reference proteome</keyword>
<comment type="caution">
    <text evidence="2">The sequence shown here is derived from an EMBL/GenBank/DDBJ whole genome shotgun (WGS) entry which is preliminary data.</text>
</comment>
<feature type="compositionally biased region" description="Low complexity" evidence="1">
    <location>
        <begin position="131"/>
        <end position="167"/>
    </location>
</feature>
<organism evidence="2 3">
    <name type="scientific">Pseudonocardia tropica</name>
    <dbReference type="NCBI Taxonomy" id="681289"/>
    <lineage>
        <taxon>Bacteria</taxon>
        <taxon>Bacillati</taxon>
        <taxon>Actinomycetota</taxon>
        <taxon>Actinomycetes</taxon>
        <taxon>Pseudonocardiales</taxon>
        <taxon>Pseudonocardiaceae</taxon>
        <taxon>Pseudonocardia</taxon>
    </lineage>
</organism>
<dbReference type="EMBL" id="JBEDNP010000017">
    <property type="protein sequence ID" value="MEQ3541732.1"/>
    <property type="molecule type" value="Genomic_DNA"/>
</dbReference>
<evidence type="ECO:0000256" key="1">
    <source>
        <dbReference type="SAM" id="MobiDB-lite"/>
    </source>
</evidence>
<accession>A0ABV1K0J8</accession>
<sequence>MTESPDGRPLDSPDLFCRDFAAVLDARGVSVREAAERSNWSKSAIGNARTGPRLPRADLVTTVLAAVGVPEPEVRDWARRHAALAAAPAAPASPATAPARLSATVSADVAAPATGAPTARDATEIPGTGGAVPPAAAGATEPASAAAGGTEPAGSAAAGATEPTGSAAVGGTEPAGAADSGGRTVRAVVVAVLVTALVAGGVGWLAARTLAAPAAAAGPTVVTVQNKVALGAEDLVEDSGPAYLSSRAIAFCGSRGCKEDGTDVVSGAMLPATCTVVGERMWNYNLDSPAAHNPHRVESELWYRVTWPDGRSGYLSEVYLEPGSRGGLGLPACS</sequence>